<dbReference type="RefSeq" id="WP_183638310.1">
    <property type="nucleotide sequence ID" value="NZ_BAABLE010000024.1"/>
</dbReference>
<reference evidence="1 2" key="1">
    <citation type="submission" date="2020-08" db="EMBL/GenBank/DDBJ databases">
        <title>Genomic Encyclopedia of Type Strains, Phase IV (KMG-IV): sequencing the most valuable type-strain genomes for metagenomic binning, comparative biology and taxonomic classification.</title>
        <authorList>
            <person name="Goeker M."/>
        </authorList>
    </citation>
    <scope>NUCLEOTIDE SEQUENCE [LARGE SCALE GENOMIC DNA]</scope>
    <source>
        <strain evidence="1 2">DSM 106739</strain>
    </source>
</reference>
<evidence type="ECO:0008006" key="3">
    <source>
        <dbReference type="Google" id="ProtNLM"/>
    </source>
</evidence>
<name>A0A840BWT3_9RHOO</name>
<dbReference type="Proteomes" id="UP000561045">
    <property type="component" value="Unassembled WGS sequence"/>
</dbReference>
<gene>
    <name evidence="1" type="ORF">GGR36_004124</name>
</gene>
<proteinExistence type="predicted"/>
<accession>A0A840BWT3</accession>
<organism evidence="1 2">
    <name type="scientific">Niveibacterium umoris</name>
    <dbReference type="NCBI Taxonomy" id="1193620"/>
    <lineage>
        <taxon>Bacteria</taxon>
        <taxon>Pseudomonadati</taxon>
        <taxon>Pseudomonadota</taxon>
        <taxon>Betaproteobacteria</taxon>
        <taxon>Rhodocyclales</taxon>
        <taxon>Rhodocyclaceae</taxon>
        <taxon>Niveibacterium</taxon>
    </lineage>
</organism>
<keyword evidence="2" id="KW-1185">Reference proteome</keyword>
<evidence type="ECO:0000313" key="2">
    <source>
        <dbReference type="Proteomes" id="UP000561045"/>
    </source>
</evidence>
<dbReference type="AlphaFoldDB" id="A0A840BWT3"/>
<evidence type="ECO:0000313" key="1">
    <source>
        <dbReference type="EMBL" id="MBB4014767.1"/>
    </source>
</evidence>
<sequence length="294" mass="33314">MALDVTRGFVALLLAALLPLRVAAVDVVTLTAPESANDPRTAYNMQLIRLALEKTRASAGDFEIRLSPPMNTARAMEDARVNALPNLLVMTTFENRLLDEGFDYARFPVDFGVTGYRICFVSPASRDAVSQAKTLDALRNFTIGQGRGWADVAILRHNAFKVEEVGAYESLFSMVASNRFDLFCRGINELEPELKVHAHVRDLDYDRSFALSYPLPRFFFSSKKNAAILRRITEGLQIAWADGSMRKLWLAQYKDALLFAQLGSRRVFHLQTPDIDRIDFDYQRYYFNPSRALQ</sequence>
<dbReference type="SUPFAM" id="SSF53850">
    <property type="entry name" value="Periplasmic binding protein-like II"/>
    <property type="match status" value="1"/>
</dbReference>
<protein>
    <recommendedName>
        <fullName evidence="3">Solute-binding protein family 3/N-terminal domain-containing protein</fullName>
    </recommendedName>
</protein>
<dbReference type="EMBL" id="JACIET010000004">
    <property type="protein sequence ID" value="MBB4014767.1"/>
    <property type="molecule type" value="Genomic_DNA"/>
</dbReference>
<comment type="caution">
    <text evidence="1">The sequence shown here is derived from an EMBL/GenBank/DDBJ whole genome shotgun (WGS) entry which is preliminary data.</text>
</comment>